<sequence length="932" mass="105130">MKRKKIIIFISTSVVMMAILGSYFFNNFKRSSDALKIKEQTSIKNNFKSDKLSENKNDLKNDKVELENNLNKKEIISKDEKSEKVNVSNKIVKANKQSIFQAPSETVKPIIFNTPQVPSETVKPSVPITPQLPSELIKPNVPIIPEVPNEPVNPDTPSDPEVPSEPDKVFNDLIITKDDLVDGIVTISNKTYKNIFIDSSLADSKIVLDNVKIKEKLILKDKIQYEVAINNSTVPYIKVENNQIKRERNKELNINKNINGPTLQLENIKEINNVDIHGNASIHGNTKILNLHISSGILLLDAPTKFMNIDKNSNYANITVNKIVNEISDSGNCTSIAINSNVDKVNSKGQNANIYIKENITVDKININGNSTSIMGNGVLNAIEISGDNSKVYTKTPKENILINESAKNVFVGREENFKINSITPKQQGVIEFTLNEATIKPLELSDISILCNGGNSMTVFDIKTKDNKTYTLSTSYYRDNIYELYITLPNGNIISKEFNYSYTHPTTSKVEINRTSKTNAILNIYDVDAGGYLYYKLVEKNNLRSKNNRLSKEDIKETGIKVSIKSNYNEILISDLKENTEYDLYYVLEGFDGRTSPVYGPLIVGLYNDETEVNEYKLDYLAEVEANKFVFTFNRPVEGDLKLEDFKIICPSESTLTTKGAKFIVSPDKKTYTIIVPNNYGHKDNKYTVSVNMPDGTIVDGSFRSHFDPPVTSGESVERYTRDKIKFKFNSDEHGVLYYGIYDWNQSVLEGDSNTPMADDVLSGKIKSQKAKLNSGYNELDIDLSGYTLTNKSRLWVLYVDYDNNYRVGFVDHYKIPWFTGGTDLEDQDKSKLDITNLEVSEYYGSTLLELYFNEDLTTTFGERNIKLQSLSGVNLPARIPMSVSFPSNEPNYAGIELRGLKLASGDYRITIETFDSKDNLVKIVKEFAIK</sequence>
<feature type="compositionally biased region" description="Low complexity" evidence="2">
    <location>
        <begin position="143"/>
        <end position="153"/>
    </location>
</feature>
<keyword evidence="1" id="KW-0175">Coiled coil</keyword>
<feature type="region of interest" description="Disordered" evidence="2">
    <location>
        <begin position="143"/>
        <end position="165"/>
    </location>
</feature>
<feature type="transmembrane region" description="Helical" evidence="3">
    <location>
        <begin position="7"/>
        <end position="25"/>
    </location>
</feature>
<name>A0A126G9R3_CLOPF</name>
<feature type="coiled-coil region" evidence="1">
    <location>
        <begin position="49"/>
        <end position="83"/>
    </location>
</feature>
<reference evidence="4" key="1">
    <citation type="journal article" date="2016" name="PLoS ONE">
        <title>Plasmid Characterization and Chromosome Analysis of Two netF+ Clostridium perfringens Isolates Associated with Foal and Canine Necrotizing Enteritis.</title>
        <authorList>
            <person name="Mehdizadeh Gohari I."/>
            <person name="Kropinski A.M."/>
            <person name="Weese S.J."/>
            <person name="Parreira V.R."/>
            <person name="Whitehead A.E."/>
            <person name="Boerlin P."/>
            <person name="Prescott J.F."/>
        </authorList>
    </citation>
    <scope>NUCLEOTIDE SEQUENCE</scope>
    <source>
        <strain evidence="4">JP838</strain>
        <plasmid evidence="4">pJP838B</plasmid>
    </source>
</reference>
<evidence type="ECO:0000256" key="2">
    <source>
        <dbReference type="SAM" id="MobiDB-lite"/>
    </source>
</evidence>
<organism evidence="4">
    <name type="scientific">Clostridium perfringens</name>
    <dbReference type="NCBI Taxonomy" id="1502"/>
    <lineage>
        <taxon>Bacteria</taxon>
        <taxon>Bacillati</taxon>
        <taxon>Bacillota</taxon>
        <taxon>Clostridia</taxon>
        <taxon>Eubacteriales</taxon>
        <taxon>Clostridiaceae</taxon>
        <taxon>Clostridium</taxon>
    </lineage>
</organism>
<keyword evidence="4" id="KW-0614">Plasmid</keyword>
<evidence type="ECO:0000313" key="4">
    <source>
        <dbReference type="EMBL" id="ALD82544.1"/>
    </source>
</evidence>
<geneLocation type="plasmid" evidence="4">
    <name>pJP838B</name>
</geneLocation>
<keyword evidence="3" id="KW-0812">Transmembrane</keyword>
<protein>
    <submittedName>
        <fullName evidence="4">Uncharacterized protein</fullName>
    </submittedName>
</protein>
<gene>
    <name evidence="4" type="ORF">JFP838_pB0010</name>
</gene>
<evidence type="ECO:0000256" key="1">
    <source>
        <dbReference type="SAM" id="Coils"/>
    </source>
</evidence>
<accession>A0A126G9R3</accession>
<dbReference type="AlphaFoldDB" id="A0A126G9R3"/>
<evidence type="ECO:0000256" key="3">
    <source>
        <dbReference type="SAM" id="Phobius"/>
    </source>
</evidence>
<proteinExistence type="predicted"/>
<keyword evidence="3" id="KW-1133">Transmembrane helix</keyword>
<keyword evidence="3" id="KW-0472">Membrane</keyword>
<dbReference type="EMBL" id="KT020842">
    <property type="protein sequence ID" value="ALD82544.1"/>
    <property type="molecule type" value="Genomic_DNA"/>
</dbReference>
<dbReference type="RefSeq" id="WP_075809521.1">
    <property type="nucleotide sequence ID" value="NZ_CP134231.1"/>
</dbReference>